<evidence type="ECO:0000313" key="3">
    <source>
        <dbReference type="Proteomes" id="UP000254893"/>
    </source>
</evidence>
<dbReference type="Proteomes" id="UP000254893">
    <property type="component" value="Unassembled WGS sequence"/>
</dbReference>
<dbReference type="AlphaFoldDB" id="A0A380BK55"/>
<sequence>MFTNFTIDCVIFGFHDGYLKVLLTERNEYPFKDWWALPGFFVNNDEEMEDAVKRILYENTGLKDIYMEQLAALAGLKRHPQGRILTVAYFALMQLDHAKIKVKPVTSYMRQANWFSVHELPDLAFDHKQIIELSLEKLKRKIGYSPVAFELLPEKFTLTQLQLVYEAILGKKLDKRNFRKKMLNYGFLKELAEFQKGVSYRAARLYKLDKRKFHKAFSHED</sequence>
<reference evidence="2 3" key="1">
    <citation type="submission" date="2018-06" db="EMBL/GenBank/DDBJ databases">
        <authorList>
            <consortium name="Pathogen Informatics"/>
            <person name="Doyle S."/>
        </authorList>
    </citation>
    <scope>NUCLEOTIDE SEQUENCE [LARGE SCALE GENOMIC DNA]</scope>
    <source>
        <strain evidence="2 3">NCTC11388</strain>
    </source>
</reference>
<proteinExistence type="predicted"/>
<dbReference type="Gene3D" id="3.90.79.10">
    <property type="entry name" value="Nucleoside Triphosphate Pyrophosphohydrolase"/>
    <property type="match status" value="1"/>
</dbReference>
<name>A0A380BK55_SPHSI</name>
<dbReference type="Pfam" id="PF21906">
    <property type="entry name" value="WHD_NrtR"/>
    <property type="match status" value="1"/>
</dbReference>
<dbReference type="PANTHER" id="PTHR43736">
    <property type="entry name" value="ADP-RIBOSE PYROPHOSPHATASE"/>
    <property type="match status" value="1"/>
</dbReference>
<dbReference type="InterPro" id="IPR036390">
    <property type="entry name" value="WH_DNA-bd_sf"/>
</dbReference>
<dbReference type="InterPro" id="IPR000086">
    <property type="entry name" value="NUDIX_hydrolase_dom"/>
</dbReference>
<dbReference type="EMBL" id="UGYW01000002">
    <property type="protein sequence ID" value="SUJ02467.1"/>
    <property type="molecule type" value="Genomic_DNA"/>
</dbReference>
<dbReference type="SUPFAM" id="SSF46785">
    <property type="entry name" value="Winged helix' DNA-binding domain"/>
    <property type="match status" value="1"/>
</dbReference>
<accession>A0A380BK55</accession>
<evidence type="ECO:0000313" key="2">
    <source>
        <dbReference type="EMBL" id="SUJ02467.1"/>
    </source>
</evidence>
<dbReference type="InterPro" id="IPR054105">
    <property type="entry name" value="WHD_NrtR"/>
</dbReference>
<dbReference type="PROSITE" id="PS51462">
    <property type="entry name" value="NUDIX"/>
    <property type="match status" value="1"/>
</dbReference>
<keyword evidence="2" id="KW-0808">Transferase</keyword>
<dbReference type="SUPFAM" id="SSF55811">
    <property type="entry name" value="Nudix"/>
    <property type="match status" value="1"/>
</dbReference>
<dbReference type="Gene3D" id="1.10.10.10">
    <property type="entry name" value="Winged helix-like DNA-binding domain superfamily/Winged helix DNA-binding domain"/>
    <property type="match status" value="1"/>
</dbReference>
<protein>
    <submittedName>
        <fullName evidence="2">Bifunctional nicotinamide mononucleotide adenylyltransferase/ADP-ribose pyrophosphatase</fullName>
    </submittedName>
</protein>
<dbReference type="RefSeq" id="WP_003004373.1">
    <property type="nucleotide sequence ID" value="NZ_CP068082.1"/>
</dbReference>
<dbReference type="Pfam" id="PF00293">
    <property type="entry name" value="NUDIX"/>
    <property type="match status" value="1"/>
</dbReference>
<evidence type="ECO:0000259" key="1">
    <source>
        <dbReference type="PROSITE" id="PS51462"/>
    </source>
</evidence>
<keyword evidence="2" id="KW-0548">Nucleotidyltransferase</keyword>
<dbReference type="InterPro" id="IPR015797">
    <property type="entry name" value="NUDIX_hydrolase-like_dom_sf"/>
</dbReference>
<feature type="domain" description="Nudix hydrolase" evidence="1">
    <location>
        <begin position="4"/>
        <end position="139"/>
    </location>
</feature>
<dbReference type="InterPro" id="IPR036388">
    <property type="entry name" value="WH-like_DNA-bd_sf"/>
</dbReference>
<gene>
    <name evidence="2" type="ORF">NCTC11388_01019</name>
</gene>
<dbReference type="PANTHER" id="PTHR43736:SF4">
    <property type="entry name" value="SLR1690 PROTEIN"/>
    <property type="match status" value="1"/>
</dbReference>
<organism evidence="2 3">
    <name type="scientific">Sphingobacterium spiritivorum</name>
    <name type="common">Flavobacterium spiritivorum</name>
    <dbReference type="NCBI Taxonomy" id="258"/>
    <lineage>
        <taxon>Bacteria</taxon>
        <taxon>Pseudomonadati</taxon>
        <taxon>Bacteroidota</taxon>
        <taxon>Sphingobacteriia</taxon>
        <taxon>Sphingobacteriales</taxon>
        <taxon>Sphingobacteriaceae</taxon>
        <taxon>Sphingobacterium</taxon>
    </lineage>
</organism>
<dbReference type="CDD" id="cd18873">
    <property type="entry name" value="NUDIX_NadM_like"/>
    <property type="match status" value="1"/>
</dbReference>
<dbReference type="GO" id="GO:0016779">
    <property type="term" value="F:nucleotidyltransferase activity"/>
    <property type="evidence" value="ECO:0007669"/>
    <property type="project" value="UniProtKB-KW"/>
</dbReference>